<dbReference type="PANTHER" id="PTHR34477:SF1">
    <property type="entry name" value="UPF0213 PROTEIN YHBQ"/>
    <property type="match status" value="1"/>
</dbReference>
<dbReference type="InterPro" id="IPR050190">
    <property type="entry name" value="UPF0213_domain"/>
</dbReference>
<feature type="domain" description="GIY-YIG" evidence="2">
    <location>
        <begin position="1"/>
        <end position="73"/>
    </location>
</feature>
<dbReference type="STRING" id="1798705.A2563_04165"/>
<comment type="similarity">
    <text evidence="1">Belongs to the UPF0213 family.</text>
</comment>
<dbReference type="InterPro" id="IPR000305">
    <property type="entry name" value="GIY-YIG_endonuc"/>
</dbReference>
<evidence type="ECO:0000256" key="1">
    <source>
        <dbReference type="ARBA" id="ARBA00007435"/>
    </source>
</evidence>
<accession>A0A1F6PA70</accession>
<name>A0A1F6PA70_9BACT</name>
<dbReference type="Pfam" id="PF01541">
    <property type="entry name" value="GIY-YIG"/>
    <property type="match status" value="1"/>
</dbReference>
<dbReference type="PANTHER" id="PTHR34477">
    <property type="entry name" value="UPF0213 PROTEIN YHBQ"/>
    <property type="match status" value="1"/>
</dbReference>
<dbReference type="PROSITE" id="PS50164">
    <property type="entry name" value="GIY_YIG"/>
    <property type="match status" value="1"/>
</dbReference>
<reference evidence="3 4" key="1">
    <citation type="journal article" date="2016" name="Nat. Commun.">
        <title>Thousands of microbial genomes shed light on interconnected biogeochemical processes in an aquifer system.</title>
        <authorList>
            <person name="Anantharaman K."/>
            <person name="Brown C.T."/>
            <person name="Hug L.A."/>
            <person name="Sharon I."/>
            <person name="Castelle C.J."/>
            <person name="Probst A.J."/>
            <person name="Thomas B.C."/>
            <person name="Singh A."/>
            <person name="Wilkins M.J."/>
            <person name="Karaoz U."/>
            <person name="Brodie E.L."/>
            <person name="Williams K.H."/>
            <person name="Hubbard S.S."/>
            <person name="Banfield J.F."/>
        </authorList>
    </citation>
    <scope>NUCLEOTIDE SEQUENCE [LARGE SCALE GENOMIC DNA]</scope>
</reference>
<evidence type="ECO:0000259" key="2">
    <source>
        <dbReference type="PROSITE" id="PS50164"/>
    </source>
</evidence>
<protein>
    <submittedName>
        <fullName evidence="3">Excinuclease ABC subunit C</fullName>
    </submittedName>
</protein>
<comment type="caution">
    <text evidence="3">The sequence shown here is derived from an EMBL/GenBank/DDBJ whole genome shotgun (WGS) entry which is preliminary data.</text>
</comment>
<dbReference type="Gene3D" id="3.40.1440.10">
    <property type="entry name" value="GIY-YIG endonuclease"/>
    <property type="match status" value="1"/>
</dbReference>
<dbReference type="Proteomes" id="UP000176634">
    <property type="component" value="Unassembled WGS sequence"/>
</dbReference>
<dbReference type="AlphaFoldDB" id="A0A1F6PA70"/>
<evidence type="ECO:0000313" key="3">
    <source>
        <dbReference type="EMBL" id="OGH92834.1"/>
    </source>
</evidence>
<sequence length="80" mass="9364">MHYVYILKCKDGFYSGCTSDLKERMARHQKGQVPATAKRLPVELTAYFAFKDKYTAFEFEKYLKSGSGRAFLKKHLDKKF</sequence>
<proteinExistence type="inferred from homology"/>
<gene>
    <name evidence="3" type="ORF">A2563_04165</name>
</gene>
<dbReference type="SUPFAM" id="SSF82771">
    <property type="entry name" value="GIY-YIG endonuclease"/>
    <property type="match status" value="1"/>
</dbReference>
<organism evidence="3 4">
    <name type="scientific">Candidatus Magasanikbacteria bacterium RIFOXYD1_FULL_40_23</name>
    <dbReference type="NCBI Taxonomy" id="1798705"/>
    <lineage>
        <taxon>Bacteria</taxon>
        <taxon>Candidatus Magasanikiibacteriota</taxon>
    </lineage>
</organism>
<evidence type="ECO:0000313" key="4">
    <source>
        <dbReference type="Proteomes" id="UP000176634"/>
    </source>
</evidence>
<dbReference type="InterPro" id="IPR035901">
    <property type="entry name" value="GIY-YIG_endonuc_sf"/>
</dbReference>
<dbReference type="EMBL" id="MFRA01000005">
    <property type="protein sequence ID" value="OGH92834.1"/>
    <property type="molecule type" value="Genomic_DNA"/>
</dbReference>